<name>A0A7C3SIV7_9BACT</name>
<comment type="cofactor">
    <cofactor evidence="1">
        <name>[4Fe-4S] cluster</name>
        <dbReference type="ChEBI" id="CHEBI:49883"/>
    </cofactor>
</comment>
<dbReference type="InterPro" id="IPR017896">
    <property type="entry name" value="4Fe4S_Fe-S-bd"/>
</dbReference>
<dbReference type="InterPro" id="IPR001080">
    <property type="entry name" value="3Fe4S_ferredoxin"/>
</dbReference>
<keyword evidence="8 9" id="KW-0411">Iron-sulfur</keyword>
<evidence type="ECO:0000256" key="1">
    <source>
        <dbReference type="ARBA" id="ARBA00001966"/>
    </source>
</evidence>
<dbReference type="InterPro" id="IPR017900">
    <property type="entry name" value="4Fe4S_Fe_S_CS"/>
</dbReference>
<dbReference type="Pfam" id="PF13370">
    <property type="entry name" value="Fer4_13"/>
    <property type="match status" value="1"/>
</dbReference>
<dbReference type="GO" id="GO:0005506">
    <property type="term" value="F:iron ion binding"/>
    <property type="evidence" value="ECO:0007669"/>
    <property type="project" value="UniProtKB-UniRule"/>
</dbReference>
<dbReference type="GO" id="GO:0051539">
    <property type="term" value="F:4 iron, 4 sulfur cluster binding"/>
    <property type="evidence" value="ECO:0007669"/>
    <property type="project" value="UniProtKB-KW"/>
</dbReference>
<evidence type="ECO:0000256" key="4">
    <source>
        <dbReference type="ARBA" id="ARBA00022485"/>
    </source>
</evidence>
<comment type="caution">
    <text evidence="11">The sequence shown here is derived from an EMBL/GenBank/DDBJ whole genome shotgun (WGS) entry which is preliminary data.</text>
</comment>
<evidence type="ECO:0000256" key="7">
    <source>
        <dbReference type="ARBA" id="ARBA00023004"/>
    </source>
</evidence>
<dbReference type="EMBL" id="DTHB01000042">
    <property type="protein sequence ID" value="HGB14644.1"/>
    <property type="molecule type" value="Genomic_DNA"/>
</dbReference>
<keyword evidence="7 9" id="KW-0408">Iron</keyword>
<dbReference type="PANTHER" id="PTHR39163:SF1">
    <property type="entry name" value="FERREDOXIN"/>
    <property type="match status" value="1"/>
</dbReference>
<feature type="domain" description="4Fe-4S ferredoxin-type" evidence="10">
    <location>
        <begin position="4"/>
        <end position="32"/>
    </location>
</feature>
<reference evidence="11" key="1">
    <citation type="journal article" date="2020" name="mSystems">
        <title>Genome- and Community-Level Interaction Insights into Carbon Utilization and Element Cycling Functions of Hydrothermarchaeota in Hydrothermal Sediment.</title>
        <authorList>
            <person name="Zhou Z."/>
            <person name="Liu Y."/>
            <person name="Xu W."/>
            <person name="Pan J."/>
            <person name="Luo Z.H."/>
            <person name="Li M."/>
        </authorList>
    </citation>
    <scope>NUCLEOTIDE SEQUENCE [LARGE SCALE GENOMIC DNA]</scope>
    <source>
        <strain evidence="11">SpSt-776</strain>
    </source>
</reference>
<dbReference type="SUPFAM" id="SSF54862">
    <property type="entry name" value="4Fe-4S ferredoxins"/>
    <property type="match status" value="1"/>
</dbReference>
<evidence type="ECO:0000256" key="8">
    <source>
        <dbReference type="ARBA" id="ARBA00023014"/>
    </source>
</evidence>
<keyword evidence="4" id="KW-0004">4Fe-4S</keyword>
<protein>
    <recommendedName>
        <fullName evidence="9">Ferredoxin</fullName>
    </recommendedName>
</protein>
<dbReference type="PROSITE" id="PS51379">
    <property type="entry name" value="4FE4S_FER_2"/>
    <property type="match status" value="1"/>
</dbReference>
<dbReference type="PANTHER" id="PTHR39163">
    <property type="entry name" value="FERREDOXIN"/>
    <property type="match status" value="1"/>
</dbReference>
<gene>
    <name evidence="11" type="ORF">ENV62_05340</name>
</gene>
<keyword evidence="6 9" id="KW-0249">Electron transport</keyword>
<dbReference type="GO" id="GO:0009055">
    <property type="term" value="F:electron transfer activity"/>
    <property type="evidence" value="ECO:0007669"/>
    <property type="project" value="UniProtKB-UniRule"/>
</dbReference>
<dbReference type="AlphaFoldDB" id="A0A7C3SIV7"/>
<keyword evidence="5 9" id="KW-0479">Metal-binding</keyword>
<dbReference type="Gene3D" id="3.30.70.20">
    <property type="match status" value="1"/>
</dbReference>
<accession>A0A7C3SIV7</accession>
<evidence type="ECO:0000256" key="3">
    <source>
        <dbReference type="ARBA" id="ARBA00022448"/>
    </source>
</evidence>
<evidence type="ECO:0000256" key="6">
    <source>
        <dbReference type="ARBA" id="ARBA00022982"/>
    </source>
</evidence>
<evidence type="ECO:0000256" key="5">
    <source>
        <dbReference type="ARBA" id="ARBA00022723"/>
    </source>
</evidence>
<comment type="function">
    <text evidence="2 9">Ferredoxins are iron-sulfur proteins that transfer electrons in a wide variety of metabolic reactions.</text>
</comment>
<evidence type="ECO:0000313" key="11">
    <source>
        <dbReference type="EMBL" id="HGB14644.1"/>
    </source>
</evidence>
<organism evidence="11">
    <name type="scientific">Desulfobacca acetoxidans</name>
    <dbReference type="NCBI Taxonomy" id="60893"/>
    <lineage>
        <taxon>Bacteria</taxon>
        <taxon>Pseudomonadati</taxon>
        <taxon>Thermodesulfobacteriota</taxon>
        <taxon>Desulfobaccia</taxon>
        <taxon>Desulfobaccales</taxon>
        <taxon>Desulfobaccaceae</taxon>
        <taxon>Desulfobacca</taxon>
    </lineage>
</organism>
<evidence type="ECO:0000256" key="9">
    <source>
        <dbReference type="RuleBase" id="RU368020"/>
    </source>
</evidence>
<dbReference type="InterPro" id="IPR052395">
    <property type="entry name" value="ET_Ferredoxin"/>
</dbReference>
<evidence type="ECO:0000256" key="2">
    <source>
        <dbReference type="ARBA" id="ARBA00003532"/>
    </source>
</evidence>
<keyword evidence="3 9" id="KW-0813">Transport</keyword>
<dbReference type="PRINTS" id="PR00352">
    <property type="entry name" value="3FE4SFRDOXIN"/>
</dbReference>
<dbReference type="PROSITE" id="PS00198">
    <property type="entry name" value="4FE4S_FER_1"/>
    <property type="match status" value="1"/>
</dbReference>
<sequence>MTDRIPVIREEDCLACGACEEICPEVFRLNQSLGFAMVINPGGGDEAKIQEAMDACPTRCLDWSGGPE</sequence>
<evidence type="ECO:0000259" key="10">
    <source>
        <dbReference type="PROSITE" id="PS51379"/>
    </source>
</evidence>
<proteinExistence type="predicted"/>